<feature type="transmembrane region" description="Helical" evidence="1">
    <location>
        <begin position="9"/>
        <end position="29"/>
    </location>
</feature>
<dbReference type="OrthoDB" id="9793324at2"/>
<dbReference type="Proteomes" id="UP000009315">
    <property type="component" value="Unassembled WGS sequence"/>
</dbReference>
<dbReference type="STRING" id="1121428.DESHY_20075"/>
<dbReference type="eggNOG" id="ENOG5031K93">
    <property type="taxonomic scope" value="Bacteria"/>
</dbReference>
<accession>K8EHU4</accession>
<keyword evidence="1" id="KW-0472">Membrane</keyword>
<sequence length="195" mass="22530">MFKGIYKNYHLACLILVCISFAFISYRIYIQQEFAGQLIRFHVIANSNSWEDQKLKLMVRDVIVNEMKDRFRSASTRQEAEQIVQDNIREIKELAQRQVNSVGKDYPVEVMVGDFAFPTKSYGNLTLPAGNYHAVRIIIGEGKGENWWCVLFPPLCFADSVETLPEDVKGKGLKVFEKDQVEFRLKCTDFLNIFS</sequence>
<evidence type="ECO:0000313" key="2">
    <source>
        <dbReference type="EMBL" id="CCO08206.1"/>
    </source>
</evidence>
<keyword evidence="3" id="KW-1185">Reference proteome</keyword>
<protein>
    <submittedName>
        <fullName evidence="2">Pro-sigma-E processing factor spoIIR</fullName>
    </submittedName>
</protein>
<evidence type="ECO:0000256" key="1">
    <source>
        <dbReference type="SAM" id="Phobius"/>
    </source>
</evidence>
<reference evidence="2 3" key="1">
    <citation type="journal article" date="2013" name="Genome Announc.">
        <title>Genome Sequence of the Sulfate-Reducing Bacterium Desulfotomaculum hydrothermale Lam5(T).</title>
        <authorList>
            <person name="Amin O."/>
            <person name="Fardeau M.L."/>
            <person name="Valette O."/>
            <person name="Hirschler-Rea A."/>
            <person name="Barbe V."/>
            <person name="Medigue C."/>
            <person name="Vacherie B."/>
            <person name="Ollivier B."/>
            <person name="Bertin P.N."/>
            <person name="Dolla A."/>
        </authorList>
    </citation>
    <scope>NUCLEOTIDE SEQUENCE [LARGE SCALE GENOMIC DNA]</scope>
    <source>
        <strain evidence="3">Lam5 / DSM 18033</strain>
    </source>
</reference>
<name>K8EHU4_9FIRM</name>
<dbReference type="AlphaFoldDB" id="K8EHU4"/>
<evidence type="ECO:0000313" key="3">
    <source>
        <dbReference type="Proteomes" id="UP000009315"/>
    </source>
</evidence>
<proteinExistence type="predicted"/>
<organism evidence="2 3">
    <name type="scientific">Desulforamulus hydrothermalis Lam5 = DSM 18033</name>
    <dbReference type="NCBI Taxonomy" id="1121428"/>
    <lineage>
        <taxon>Bacteria</taxon>
        <taxon>Bacillati</taxon>
        <taxon>Bacillota</taxon>
        <taxon>Clostridia</taxon>
        <taxon>Eubacteriales</taxon>
        <taxon>Peptococcaceae</taxon>
        <taxon>Desulforamulus</taxon>
    </lineage>
</organism>
<comment type="caution">
    <text evidence="2">The sequence shown here is derived from an EMBL/GenBank/DDBJ whole genome shotgun (WGS) entry which is preliminary data.</text>
</comment>
<gene>
    <name evidence="2" type="ORF">DESHY_20075</name>
</gene>
<dbReference type="Pfam" id="PF09551">
    <property type="entry name" value="Spore_II_R"/>
    <property type="match status" value="1"/>
</dbReference>
<dbReference type="EMBL" id="CAOS01000009">
    <property type="protein sequence ID" value="CCO08206.1"/>
    <property type="molecule type" value="Genomic_DNA"/>
</dbReference>
<dbReference type="NCBIfam" id="TIGR02837">
    <property type="entry name" value="spore_II_R"/>
    <property type="match status" value="1"/>
</dbReference>
<keyword evidence="1" id="KW-0812">Transmembrane</keyword>
<dbReference type="InterPro" id="IPR014202">
    <property type="entry name" value="Spore_II_R"/>
</dbReference>
<keyword evidence="1" id="KW-1133">Transmembrane helix</keyword>
<dbReference type="RefSeq" id="WP_008411496.1">
    <property type="nucleotide sequence ID" value="NZ_FQXF01000016.1"/>
</dbReference>